<dbReference type="Proteomes" id="UP001237011">
    <property type="component" value="Chromosome"/>
</dbReference>
<gene>
    <name evidence="1" type="ORF">Q8852_04430</name>
</gene>
<reference evidence="1" key="1">
    <citation type="submission" date="2023-08" db="EMBL/GenBank/DDBJ databases">
        <title>Complete genome sequence of Mycoplasma seminis 2200.</title>
        <authorList>
            <person name="Spergser J."/>
        </authorList>
    </citation>
    <scope>NUCLEOTIDE SEQUENCE [LARGE SCALE GENOMIC DNA]</scope>
    <source>
        <strain evidence="1">2200</strain>
    </source>
</reference>
<accession>A0ABY9HAC8</accession>
<dbReference type="EMBL" id="CP132191">
    <property type="protein sequence ID" value="WLP85534.1"/>
    <property type="molecule type" value="Genomic_DNA"/>
</dbReference>
<proteinExistence type="predicted"/>
<organism evidence="1 2">
    <name type="scientific">Mycoplasma seminis</name>
    <dbReference type="NCBI Taxonomy" id="512749"/>
    <lineage>
        <taxon>Bacteria</taxon>
        <taxon>Bacillati</taxon>
        <taxon>Mycoplasmatota</taxon>
        <taxon>Mollicutes</taxon>
        <taxon>Mycoplasmataceae</taxon>
        <taxon>Mycoplasma</taxon>
    </lineage>
</organism>
<protein>
    <submittedName>
        <fullName evidence="1">Uncharacterized protein</fullName>
    </submittedName>
</protein>
<name>A0ABY9HAC8_9MOLU</name>
<sequence length="716" mass="82656">MKKKTIGWILLGTVGVAALAGVLTSAYFITKSLLKEQDPNNGNEIKINQLYNQPAWQNQTNTKTAPWVGISKDEVQIYSKSSDPQLALNKLNQIGELSNEQKQNDQGTYIEYVDPYTQIKFRDYAYYVDKENPEKNRYLLGAGGLAYLANEFKRKATFGPEVFDLEAININNFKIIPESANGLYIPQVRNIYINAAFLCETNATLYERVATIMQTLFHEYMHHWANSYAEIALLGKDQEINIDEQEANVHKKQLARVNYYEPGEMSLLERWTSTSEQYWNGYFADNFRTLLNYDIDAKSHIDDGILLALRGRYFNNNYRLSTNVSGSLYDNFTPAELWELSNGSNNVLIRKLYSRKSFWFSPDEKFALDKSDLRYYYSITELVPREYLKYAFESYYNIDEPNPANIAAQKHLPFSTGFFGNMKFNYKNDSMSYEIRPSSIADDYGKVFMNNFDSLTRQGWYITDDSKILDQYIVIENGKRKVVNVKGSSSIMMPNSPFALESYKTSDYISQENLNKIHANKSEEFYDLFLKTMGYGSTISQIFPSSEGWKWADNYNGVDTSKVKNTIKLAGYLQDKTHDGYVFIDPNTNKVIAHTKINYLDTFNFFGHKDFDKGAKSENSLQAQSAQRQIQIKNRIYADNNYVQYITDPVTPPNNALIYFWDDLNKNGIVDTNEIVENGKIELPTNRWVTSYRSSSSRNYYTIQSNSQNQITIKKN</sequence>
<dbReference type="NCBIfam" id="NF045830">
    <property type="entry name" value="MYPU_1760_HExxH"/>
    <property type="match status" value="1"/>
</dbReference>
<keyword evidence="2" id="KW-1185">Reference proteome</keyword>
<dbReference type="InterPro" id="IPR054786">
    <property type="entry name" value="MYPU_1760-like"/>
</dbReference>
<evidence type="ECO:0000313" key="2">
    <source>
        <dbReference type="Proteomes" id="UP001237011"/>
    </source>
</evidence>
<evidence type="ECO:0000313" key="1">
    <source>
        <dbReference type="EMBL" id="WLP85534.1"/>
    </source>
</evidence>
<dbReference type="RefSeq" id="WP_305937966.1">
    <property type="nucleotide sequence ID" value="NZ_CP132191.1"/>
</dbReference>